<dbReference type="AlphaFoldDB" id="A0A7S4IQE7"/>
<dbReference type="InterPro" id="IPR036322">
    <property type="entry name" value="WD40_repeat_dom_sf"/>
</dbReference>
<evidence type="ECO:0000256" key="2">
    <source>
        <dbReference type="SAM" id="MobiDB-lite"/>
    </source>
</evidence>
<dbReference type="SUPFAM" id="SSF50978">
    <property type="entry name" value="WD40 repeat-like"/>
    <property type="match status" value="1"/>
</dbReference>
<dbReference type="Gene3D" id="2.130.10.10">
    <property type="entry name" value="YVTN repeat-like/Quinoprotein amine dehydrogenase"/>
    <property type="match status" value="3"/>
</dbReference>
<dbReference type="PROSITE" id="PS50082">
    <property type="entry name" value="WD_REPEATS_2"/>
    <property type="match status" value="1"/>
</dbReference>
<reference evidence="3" key="1">
    <citation type="submission" date="2021-01" db="EMBL/GenBank/DDBJ databases">
        <authorList>
            <person name="Corre E."/>
            <person name="Pelletier E."/>
            <person name="Niang G."/>
            <person name="Scheremetjew M."/>
            <person name="Finn R."/>
            <person name="Kale V."/>
            <person name="Holt S."/>
            <person name="Cochrane G."/>
            <person name="Meng A."/>
            <person name="Brown T."/>
            <person name="Cohen L."/>
        </authorList>
    </citation>
    <scope>NUCLEOTIDE SEQUENCE</scope>
    <source>
        <strain evidence="3">DIVA3 518/3/11/1/6</strain>
    </source>
</reference>
<organism evidence="3">
    <name type="scientific">Vannella robusta</name>
    <dbReference type="NCBI Taxonomy" id="1487602"/>
    <lineage>
        <taxon>Eukaryota</taxon>
        <taxon>Amoebozoa</taxon>
        <taxon>Discosea</taxon>
        <taxon>Flabellinia</taxon>
        <taxon>Vannellidae</taxon>
        <taxon>Vannella</taxon>
    </lineage>
</organism>
<proteinExistence type="predicted"/>
<accession>A0A7S4IQE7</accession>
<dbReference type="Pfam" id="PF00400">
    <property type="entry name" value="WD40"/>
    <property type="match status" value="1"/>
</dbReference>
<evidence type="ECO:0000313" key="3">
    <source>
        <dbReference type="EMBL" id="CAE2236560.1"/>
    </source>
</evidence>
<feature type="compositionally biased region" description="Low complexity" evidence="2">
    <location>
        <begin position="599"/>
        <end position="609"/>
    </location>
</feature>
<dbReference type="InterPro" id="IPR015943">
    <property type="entry name" value="WD40/YVTN_repeat-like_dom_sf"/>
</dbReference>
<feature type="region of interest" description="Disordered" evidence="2">
    <location>
        <begin position="585"/>
        <end position="610"/>
    </location>
</feature>
<gene>
    <name evidence="3" type="ORF">VSP0166_LOCUS15679</name>
</gene>
<dbReference type="Gene3D" id="1.25.40.470">
    <property type="match status" value="1"/>
</dbReference>
<evidence type="ECO:0000256" key="1">
    <source>
        <dbReference type="PROSITE-ProRule" id="PRU00221"/>
    </source>
</evidence>
<dbReference type="PANTHER" id="PTHR45521:SF2">
    <property type="entry name" value="TRANSDUCIN_WD40 REPEAT-LIKE SUPERFAMILY PROTEIN"/>
    <property type="match status" value="1"/>
</dbReference>
<dbReference type="PANTHER" id="PTHR45521">
    <property type="entry name" value="TSET COMPLEX MEMBER TSTF"/>
    <property type="match status" value="1"/>
</dbReference>
<feature type="repeat" description="WD" evidence="1">
    <location>
        <begin position="179"/>
        <end position="204"/>
    </location>
</feature>
<keyword evidence="1" id="KW-0853">WD repeat</keyword>
<feature type="region of interest" description="Disordered" evidence="2">
    <location>
        <begin position="969"/>
        <end position="988"/>
    </location>
</feature>
<dbReference type="InterPro" id="IPR001680">
    <property type="entry name" value="WD40_rpt"/>
</dbReference>
<name>A0A7S4IQE7_9EUKA</name>
<sequence length="988" mass="111336">MSGKPLQDAKISWRVDSNITFQVPADTSRIVCVDEHPVKPWIVTCYDNGLVKFWDYEKNKLLHTFNLEKDDVLKREKLRMLVPINQPKSVEKPKLGVIHSVHFFDTDVQKHRLLQAQRLAIREGVQLPVEPEFYLCNWIVVNADNRIIFVNYITLQQKELKISDLDGKAQNCLTTVGIGPLIAFGGVDGVVRIWDANTWSVVHRLCTTSGHKSVQHLISTIGVKGETIIVSGGSEGGLFWWKDFADVPVAKKSQGEILDLSYNGITGEVISTSTDKSVYWYNITADFEGQVKSNKTIFARVSRFAHPRFPFHSLLACTSNDSKIYLLNKDGSVSELLDVNEFPGGRKSRIYDLRSHPQNPSIVFCCTRTSFYVISIAASSTPTFALTQPKERKAGSRRHTQKIAYVDTSSRIVVGSLKKKGKPQTHKIPSSYVQLSASNTGRFLGVFWPEDSRYNILDLHSYDKNNSAWAVVDEGKAQDLAWFGSKDQDKFCVIGLKTEEKEERVKKNRLKIATTNKTITVEKQIQDLRVGCFDDTGKLSHLPMPLVSNCHVNGLHGGMIIGFHLDAELHNPVLDFERNAKRNVSSSVRSKNSAKNKKGSSASISFNTTETKEKTSTESCMRWIFDVPGHDAPQKIDCPNPLWLLWDPLEQYCLMVYPQHFTIASIRPSFTPVFHHRQTIISALFYKNALVYFTGTTIECKFLGNIPLVIASSDAEEALDLMEQYDSDSLTNHLLPLGILSLVDIADDVLYVLDSVSVIHQIPFKADQLQFYFLVSAGQSKRAVELVDSFPQNQHYSLAQFMCTRGFPEDAVQISSLTALTKLKICRQYKLYDTMPKFLPALNEEAQRYDTKEETVKFIKELCVELDDEELCLNILTEAVKLDANLEKDIVVLHAAAGSKKKLKSMYDEFIEQKNYPSAIFCAQFLGDSKILAQTLLESSNLADYVAFYSHEKPADIETLTNELDQALQLDQPNNRSQTETSAESQAE</sequence>
<dbReference type="SMART" id="SM00320">
    <property type="entry name" value="WD40"/>
    <property type="match status" value="4"/>
</dbReference>
<dbReference type="InterPro" id="IPR053290">
    <property type="entry name" value="TSET_complex_member"/>
</dbReference>
<dbReference type="EMBL" id="HBKP01022462">
    <property type="protein sequence ID" value="CAE2236560.1"/>
    <property type="molecule type" value="Transcribed_RNA"/>
</dbReference>
<protein>
    <submittedName>
        <fullName evidence="3">Uncharacterized protein</fullName>
    </submittedName>
</protein>